<evidence type="ECO:0000313" key="1">
    <source>
        <dbReference type="EMBL" id="PPQ66699.1"/>
    </source>
</evidence>
<gene>
    <name evidence="1" type="ORF">CVT26_009558</name>
</gene>
<dbReference type="AlphaFoldDB" id="A0A409VKA0"/>
<dbReference type="EMBL" id="NHYE01005624">
    <property type="protein sequence ID" value="PPQ66699.1"/>
    <property type="molecule type" value="Genomic_DNA"/>
</dbReference>
<reference evidence="1 2" key="1">
    <citation type="journal article" date="2018" name="Evol. Lett.">
        <title>Horizontal gene cluster transfer increased hallucinogenic mushroom diversity.</title>
        <authorList>
            <person name="Reynolds H.T."/>
            <person name="Vijayakumar V."/>
            <person name="Gluck-Thaler E."/>
            <person name="Korotkin H.B."/>
            <person name="Matheny P.B."/>
            <person name="Slot J.C."/>
        </authorList>
    </citation>
    <scope>NUCLEOTIDE SEQUENCE [LARGE SCALE GENOMIC DNA]</scope>
    <source>
        <strain evidence="1 2">SRW20</strain>
    </source>
</reference>
<organism evidence="1 2">
    <name type="scientific">Gymnopilus dilepis</name>
    <dbReference type="NCBI Taxonomy" id="231916"/>
    <lineage>
        <taxon>Eukaryota</taxon>
        <taxon>Fungi</taxon>
        <taxon>Dikarya</taxon>
        <taxon>Basidiomycota</taxon>
        <taxon>Agaricomycotina</taxon>
        <taxon>Agaricomycetes</taxon>
        <taxon>Agaricomycetidae</taxon>
        <taxon>Agaricales</taxon>
        <taxon>Agaricineae</taxon>
        <taxon>Hymenogastraceae</taxon>
        <taxon>Gymnopilus</taxon>
    </lineage>
</organism>
<proteinExistence type="predicted"/>
<evidence type="ECO:0000313" key="2">
    <source>
        <dbReference type="Proteomes" id="UP000284706"/>
    </source>
</evidence>
<dbReference type="OrthoDB" id="2269034at2759"/>
<dbReference type="Proteomes" id="UP000284706">
    <property type="component" value="Unassembled WGS sequence"/>
</dbReference>
<dbReference type="InParanoid" id="A0A409VKA0"/>
<accession>A0A409VKA0</accession>
<protein>
    <submittedName>
        <fullName evidence="1">Uncharacterized protein</fullName>
    </submittedName>
</protein>
<keyword evidence="2" id="KW-1185">Reference proteome</keyword>
<sequence length="494" mass="57049">MKPVNTPTSRLLPPRSTFLAPVFDPLTLPPEIAAQVFLYVIDQPPLSMSSEWVWEFNPLRFGRVCKAWRDFAWSMPELWSTVIIVLGTYLDWDDDVHVDLLTEWLHRAGTHRDLHIYLSRPQKPPSFRAWQVENVRTRMLPIIGSRSTQWATVAFRMPHTWLTYFDEFGRNVKLSCPRLQSFFLDDAGHPVSTDIDVELVDAPLLNLISFRNSDLITRGALKLPFGQITSIDILPNVDREFDLCEFLTPFLNVGRIHFMGFRVPRSLVPIFASHPAIRCLELTSNDNTIPRLLETLSLPALEDLRISALGKAPDLLTGAVLPFIDRSRCRLLSLRLNFNINNLKDEEDIYEFLCNLPDLKELYLRDPFHASTGLSKLFFHVLHPAWTESFVPFLEVFSYEGPLRMKPQYFLDPLLLRARLFMDNRYESDETSVASALRYVRLSTDQHEVKKFAEDPIDHETLDDLKELLETGALELLNRDGTKWELEDGDLGRI</sequence>
<comment type="caution">
    <text evidence="1">The sequence shown here is derived from an EMBL/GenBank/DDBJ whole genome shotgun (WGS) entry which is preliminary data.</text>
</comment>
<dbReference type="SUPFAM" id="SSF52047">
    <property type="entry name" value="RNI-like"/>
    <property type="match status" value="1"/>
</dbReference>
<name>A0A409VKA0_9AGAR</name>
<dbReference type="Gene3D" id="1.20.1280.50">
    <property type="match status" value="1"/>
</dbReference>